<keyword evidence="3" id="KW-1185">Reference proteome</keyword>
<keyword evidence="1" id="KW-1133">Transmembrane helix</keyword>
<dbReference type="GeneID" id="56082817"/>
<dbReference type="KEGG" id="hpel:HZS54_09470"/>
<sequence length="99" mass="10017">MKDTIITTIDRAAMALGGGLVLLGVVGLGIVEVLAGPPYGAAPTTNDAGEVVATPMVDANLRVLLVVAGLVVLLAWQVYRMAATPGGADATQRVEMTAD</sequence>
<feature type="transmembrane region" description="Helical" evidence="1">
    <location>
        <begin position="12"/>
        <end position="39"/>
    </location>
</feature>
<organism evidence="2 3">
    <name type="scientific">Halosimplex pelagicum</name>
    <dbReference type="NCBI Taxonomy" id="869886"/>
    <lineage>
        <taxon>Archaea</taxon>
        <taxon>Methanobacteriati</taxon>
        <taxon>Methanobacteriota</taxon>
        <taxon>Stenosarchaea group</taxon>
        <taxon>Halobacteria</taxon>
        <taxon>Halobacteriales</taxon>
        <taxon>Haloarculaceae</taxon>
        <taxon>Halosimplex</taxon>
    </lineage>
</organism>
<accession>A0A7D5PE83</accession>
<dbReference type="EMBL" id="CP058909">
    <property type="protein sequence ID" value="QLH81840.1"/>
    <property type="molecule type" value="Genomic_DNA"/>
</dbReference>
<evidence type="ECO:0008006" key="4">
    <source>
        <dbReference type="Google" id="ProtNLM"/>
    </source>
</evidence>
<keyword evidence="1" id="KW-0812">Transmembrane</keyword>
<proteinExistence type="predicted"/>
<evidence type="ECO:0000313" key="2">
    <source>
        <dbReference type="EMBL" id="QLH81840.1"/>
    </source>
</evidence>
<dbReference type="Proteomes" id="UP000509346">
    <property type="component" value="Chromosome"/>
</dbReference>
<reference evidence="2 3" key="1">
    <citation type="submission" date="2020-07" db="EMBL/GenBank/DDBJ databases">
        <title>Halosimplex litoreum sp. nov. and Halosimplex rubrum sp. nov., isolated from different salt environments.</title>
        <authorList>
            <person name="Cui H."/>
        </authorList>
    </citation>
    <scope>NUCLEOTIDE SEQUENCE [LARGE SCALE GENOMIC DNA]</scope>
    <source>
        <strain evidence="2 3">R2</strain>
    </source>
</reference>
<protein>
    <recommendedName>
        <fullName evidence="4">Cox cluster protein</fullName>
    </recommendedName>
</protein>
<name>A0A7D5PE83_9EURY</name>
<evidence type="ECO:0000313" key="3">
    <source>
        <dbReference type="Proteomes" id="UP000509346"/>
    </source>
</evidence>
<keyword evidence="1" id="KW-0472">Membrane</keyword>
<feature type="transmembrane region" description="Helical" evidence="1">
    <location>
        <begin position="59"/>
        <end position="79"/>
    </location>
</feature>
<gene>
    <name evidence="2" type="ORF">HZS54_09470</name>
</gene>
<evidence type="ECO:0000256" key="1">
    <source>
        <dbReference type="SAM" id="Phobius"/>
    </source>
</evidence>
<dbReference type="RefSeq" id="WP_179922233.1">
    <property type="nucleotide sequence ID" value="NZ_CP058909.1"/>
</dbReference>
<dbReference type="AlphaFoldDB" id="A0A7D5PE83"/>